<feature type="compositionally biased region" description="Acidic residues" evidence="1">
    <location>
        <begin position="14"/>
        <end position="34"/>
    </location>
</feature>
<dbReference type="AlphaFoldDB" id="A0A1Z4UXY7"/>
<dbReference type="KEGG" id="dcm:NIES806_01490"/>
<dbReference type="PANTHER" id="PTHR39639">
    <property type="entry name" value="CHROMOSOME 16, WHOLE GENOME SHOTGUN SEQUENCE"/>
    <property type="match status" value="1"/>
</dbReference>
<dbReference type="PANTHER" id="PTHR39639:SF1">
    <property type="entry name" value="DUF262 DOMAIN-CONTAINING PROTEIN"/>
    <property type="match status" value="1"/>
</dbReference>
<dbReference type="Proteomes" id="UP000218702">
    <property type="component" value="Chromosome"/>
</dbReference>
<evidence type="ECO:0000259" key="2">
    <source>
        <dbReference type="Pfam" id="PF03235"/>
    </source>
</evidence>
<gene>
    <name evidence="3" type="ORF">NIES806_01490</name>
</gene>
<evidence type="ECO:0000313" key="4">
    <source>
        <dbReference type="Proteomes" id="UP000218702"/>
    </source>
</evidence>
<accession>A0A1Z4UXY7</accession>
<name>A0A1Z4UXY7_9CYAN</name>
<evidence type="ECO:0000256" key="1">
    <source>
        <dbReference type="SAM" id="MobiDB-lite"/>
    </source>
</evidence>
<protein>
    <recommendedName>
        <fullName evidence="2">GmrSD restriction endonucleases N-terminal domain-containing protein</fullName>
    </recommendedName>
</protein>
<sequence>METNKLNNQQMELLDQEDDDENEFKFEDDDDENLEPFDPTKIRVKTKPMTMDLLLKRIKHDEIDLAPDFQRQADIWTNIAKSRLIESLLIRIPLPAFYIDATDDDKWIIIDGLQRISTFKEFLLNKEEDKNTKNKPLKLTGLQFLKDLENKKYDDLPRHYQRRIDETELTVYLIEPGTPDEVKYNIFQRINTGGLPLNNQELRQAMNPGKPIQILKNLANLPEFKRVINLSKKKKQRMDDHEFVLGFIAFILTSYKDYPVNKGRNYFLHETMKRLNKIDSNLIKTIENQFTIAMQAAYNIFENAAFRKYLSSPVNKSLFEAWSVTLSQLNPEQIEILIKNKEILKEKFIQKMKEDSNFLKSVSQVSSKVQYRFEQIDQIVQEVLSC</sequence>
<organism evidence="3 4">
    <name type="scientific">Dolichospermum compactum NIES-806</name>
    <dbReference type="NCBI Taxonomy" id="1973481"/>
    <lineage>
        <taxon>Bacteria</taxon>
        <taxon>Bacillati</taxon>
        <taxon>Cyanobacteriota</taxon>
        <taxon>Cyanophyceae</taxon>
        <taxon>Nostocales</taxon>
        <taxon>Aphanizomenonaceae</taxon>
        <taxon>Dolichospermum</taxon>
        <taxon>Dolichospermum compactum</taxon>
    </lineage>
</organism>
<keyword evidence="4" id="KW-1185">Reference proteome</keyword>
<feature type="region of interest" description="Disordered" evidence="1">
    <location>
        <begin position="1"/>
        <end position="34"/>
    </location>
</feature>
<feature type="domain" description="GmrSD restriction endonucleases N-terminal" evidence="2">
    <location>
        <begin position="61"/>
        <end position="205"/>
    </location>
</feature>
<reference evidence="3 4" key="1">
    <citation type="submission" date="2017-06" db="EMBL/GenBank/DDBJ databases">
        <title>Genome sequencing of cyanobaciteial culture collection at National Institute for Environmental Studies (NIES).</title>
        <authorList>
            <person name="Hirose Y."/>
            <person name="Shimura Y."/>
            <person name="Fujisawa T."/>
            <person name="Nakamura Y."/>
            <person name="Kawachi M."/>
        </authorList>
    </citation>
    <scope>NUCLEOTIDE SEQUENCE [LARGE SCALE GENOMIC DNA]</scope>
    <source>
        <strain evidence="3 4">NIES-806</strain>
    </source>
</reference>
<dbReference type="RefSeq" id="WP_096662755.1">
    <property type="nucleotide sequence ID" value="NZ_AP018316.1"/>
</dbReference>
<dbReference type="OrthoDB" id="9770340at2"/>
<dbReference type="EMBL" id="AP018316">
    <property type="protein sequence ID" value="BAZ83969.1"/>
    <property type="molecule type" value="Genomic_DNA"/>
</dbReference>
<dbReference type="InterPro" id="IPR004919">
    <property type="entry name" value="GmrSD_N"/>
</dbReference>
<proteinExistence type="predicted"/>
<dbReference type="Pfam" id="PF03235">
    <property type="entry name" value="GmrSD_N"/>
    <property type="match status" value="1"/>
</dbReference>
<evidence type="ECO:0000313" key="3">
    <source>
        <dbReference type="EMBL" id="BAZ83969.1"/>
    </source>
</evidence>